<comment type="similarity">
    <text evidence="1">Belongs to the short-chain dehydrogenases/reductases (SDR) family.</text>
</comment>
<evidence type="ECO:0000256" key="2">
    <source>
        <dbReference type="ARBA" id="ARBA00023002"/>
    </source>
</evidence>
<dbReference type="OrthoDB" id="8959163at2"/>
<dbReference type="NCBIfam" id="NF005095">
    <property type="entry name" value="PRK06523.1"/>
    <property type="match status" value="1"/>
</dbReference>
<dbReference type="PROSITE" id="PS00061">
    <property type="entry name" value="ADH_SHORT"/>
    <property type="match status" value="1"/>
</dbReference>
<evidence type="ECO:0000313" key="4">
    <source>
        <dbReference type="Proteomes" id="UP000184226"/>
    </source>
</evidence>
<dbReference type="FunFam" id="3.40.50.720:FF:000084">
    <property type="entry name" value="Short-chain dehydrogenase reductase"/>
    <property type="match status" value="1"/>
</dbReference>
<dbReference type="PRINTS" id="PR00081">
    <property type="entry name" value="GDHRDH"/>
</dbReference>
<dbReference type="SUPFAM" id="SSF51735">
    <property type="entry name" value="NAD(P)-binding Rossmann-fold domains"/>
    <property type="match status" value="1"/>
</dbReference>
<dbReference type="STRING" id="658167.SAMN04488135_12377"/>
<dbReference type="Pfam" id="PF13561">
    <property type="entry name" value="adh_short_C2"/>
    <property type="match status" value="1"/>
</dbReference>
<dbReference type="EMBL" id="FQXE01000023">
    <property type="protein sequence ID" value="SHI42612.1"/>
    <property type="molecule type" value="Genomic_DNA"/>
</dbReference>
<keyword evidence="4" id="KW-1185">Reference proteome</keyword>
<accession>A0A1M6B1K6</accession>
<organism evidence="3 4">
    <name type="scientific">Pollutimonas bauzanensis</name>
    <dbReference type="NCBI Taxonomy" id="658167"/>
    <lineage>
        <taxon>Bacteria</taxon>
        <taxon>Pseudomonadati</taxon>
        <taxon>Pseudomonadota</taxon>
        <taxon>Betaproteobacteria</taxon>
        <taxon>Burkholderiales</taxon>
        <taxon>Alcaligenaceae</taxon>
        <taxon>Pollutimonas</taxon>
    </lineage>
</organism>
<dbReference type="InterPro" id="IPR002347">
    <property type="entry name" value="SDR_fam"/>
</dbReference>
<sequence>MQTTQLRDLSSEFQSKRVLVSGGTRGMGAAIASRFLASGAQVAITARKLSEEAPTGAVFIEADLGTPAGVEDIVKRIESSWNGIDILINNLGASEAPRGDFSTLDDEVWRAALDLNLLAPVRLDRALVPGMLARGNGVVIHIGSIAHILPESGATLAYSAAKGALRTYSKGLALSLASRGLRVNMVSPGFIETSGAREQMAQYQDARGASLEGARQRIMDLIGGIPLGRPGHPEEVAEFVAFLASDRASFAVGMDCVLDGGTIRTV</sequence>
<proteinExistence type="inferred from homology"/>
<dbReference type="PRINTS" id="PR00080">
    <property type="entry name" value="SDRFAMILY"/>
</dbReference>
<dbReference type="Gene3D" id="3.40.50.720">
    <property type="entry name" value="NAD(P)-binding Rossmann-like Domain"/>
    <property type="match status" value="1"/>
</dbReference>
<dbReference type="RefSeq" id="WP_073109923.1">
    <property type="nucleotide sequence ID" value="NZ_FQXE01000023.1"/>
</dbReference>
<reference evidence="3 4" key="1">
    <citation type="submission" date="2016-11" db="EMBL/GenBank/DDBJ databases">
        <authorList>
            <person name="Jaros S."/>
            <person name="Januszkiewicz K."/>
            <person name="Wedrychowicz H."/>
        </authorList>
    </citation>
    <scope>NUCLEOTIDE SEQUENCE [LARGE SCALE GENOMIC DNA]</scope>
    <source>
        <strain evidence="3 4">CGMCC 1.10190</strain>
    </source>
</reference>
<dbReference type="InterPro" id="IPR036291">
    <property type="entry name" value="NAD(P)-bd_dom_sf"/>
</dbReference>
<name>A0A1M6B1K6_9BURK</name>
<dbReference type="Proteomes" id="UP000184226">
    <property type="component" value="Unassembled WGS sequence"/>
</dbReference>
<evidence type="ECO:0000313" key="3">
    <source>
        <dbReference type="EMBL" id="SHI42612.1"/>
    </source>
</evidence>
<protein>
    <submittedName>
        <fullName evidence="3">NAD(P)-dependent dehydrogenase, short-chain alcohol dehydrogenase family</fullName>
    </submittedName>
</protein>
<dbReference type="AlphaFoldDB" id="A0A1M6B1K6"/>
<evidence type="ECO:0000256" key="1">
    <source>
        <dbReference type="ARBA" id="ARBA00006484"/>
    </source>
</evidence>
<keyword evidence="2" id="KW-0560">Oxidoreductase</keyword>
<gene>
    <name evidence="3" type="ORF">SAMN04488135_12377</name>
</gene>
<dbReference type="InterPro" id="IPR020904">
    <property type="entry name" value="Sc_DH/Rdtase_CS"/>
</dbReference>
<dbReference type="GO" id="GO:0016616">
    <property type="term" value="F:oxidoreductase activity, acting on the CH-OH group of donors, NAD or NADP as acceptor"/>
    <property type="evidence" value="ECO:0007669"/>
    <property type="project" value="TreeGrafter"/>
</dbReference>
<dbReference type="PANTHER" id="PTHR42760">
    <property type="entry name" value="SHORT-CHAIN DEHYDROGENASES/REDUCTASES FAMILY MEMBER"/>
    <property type="match status" value="1"/>
</dbReference>
<dbReference type="PANTHER" id="PTHR42760:SF133">
    <property type="entry name" value="3-OXOACYL-[ACYL-CARRIER-PROTEIN] REDUCTASE"/>
    <property type="match status" value="1"/>
</dbReference>